<evidence type="ECO:0000256" key="1">
    <source>
        <dbReference type="SAM" id="MobiDB-lite"/>
    </source>
</evidence>
<comment type="caution">
    <text evidence="2">The sequence shown here is derived from an EMBL/GenBank/DDBJ whole genome shotgun (WGS) entry which is preliminary data.</text>
</comment>
<keyword evidence="3" id="KW-1185">Reference proteome</keyword>
<evidence type="ECO:0000313" key="2">
    <source>
        <dbReference type="EMBL" id="MEI9402478.1"/>
    </source>
</evidence>
<reference evidence="2 3" key="1">
    <citation type="submission" date="2022-12" db="EMBL/GenBank/DDBJ databases">
        <authorList>
            <person name="Muema E."/>
        </authorList>
    </citation>
    <scope>NUCLEOTIDE SEQUENCE [LARGE SCALE GENOMIC DNA]</scope>
    <source>
        <strain evidence="3">1330</strain>
    </source>
</reference>
<dbReference type="Proteomes" id="UP001366503">
    <property type="component" value="Unassembled WGS sequence"/>
</dbReference>
<sequence>MVTVQQAHTNERLSVSMPRQAPPRNFTDREMQTLRVVADTLIPAANGNPSGSGLAKFESLVTRAAAILDKHFATLTAILGELSAIPSEQMWDRLRELEAQDNETFYLLSTLLAGAYLYSDEMKAELQYPAPHRNPPGLFDAADELSTGILDPVIERGPIFVRVD</sequence>
<proteinExistence type="predicted"/>
<gene>
    <name evidence="2" type="ORF">O7A05_09925</name>
</gene>
<evidence type="ECO:0000313" key="3">
    <source>
        <dbReference type="Proteomes" id="UP001366503"/>
    </source>
</evidence>
<feature type="region of interest" description="Disordered" evidence="1">
    <location>
        <begin position="1"/>
        <end position="25"/>
    </location>
</feature>
<name>A0ABU8K9R4_9HYPH</name>
<dbReference type="RefSeq" id="WP_337092836.1">
    <property type="nucleotide sequence ID" value="NZ_JAPYKO010000005.1"/>
</dbReference>
<dbReference type="EMBL" id="JAPYKO010000005">
    <property type="protein sequence ID" value="MEI9402478.1"/>
    <property type="molecule type" value="Genomic_DNA"/>
</dbReference>
<organism evidence="2 3">
    <name type="scientific">Mesorhizobium argentiipisi</name>
    <dbReference type="NCBI Taxonomy" id="3015175"/>
    <lineage>
        <taxon>Bacteria</taxon>
        <taxon>Pseudomonadati</taxon>
        <taxon>Pseudomonadota</taxon>
        <taxon>Alphaproteobacteria</taxon>
        <taxon>Hyphomicrobiales</taxon>
        <taxon>Phyllobacteriaceae</taxon>
        <taxon>Mesorhizobium</taxon>
    </lineage>
</organism>
<accession>A0ABU8K9R4</accession>
<protein>
    <submittedName>
        <fullName evidence="2">Uncharacterized protein</fullName>
    </submittedName>
</protein>